<feature type="disulfide bond" evidence="14">
    <location>
        <begin position="3979"/>
        <end position="3988"/>
    </location>
</feature>
<feature type="domain" description="Cadherin" evidence="20">
    <location>
        <begin position="2580"/>
        <end position="2686"/>
    </location>
</feature>
<dbReference type="PROSITE" id="PS00232">
    <property type="entry name" value="CADHERIN_1"/>
    <property type="match status" value="13"/>
</dbReference>
<evidence type="ECO:0000256" key="13">
    <source>
        <dbReference type="PROSITE-ProRule" id="PRU00043"/>
    </source>
</evidence>
<feature type="domain" description="Cadherin" evidence="20">
    <location>
        <begin position="1444"/>
        <end position="1549"/>
    </location>
</feature>
<feature type="domain" description="Cadherin" evidence="20">
    <location>
        <begin position="2793"/>
        <end position="2904"/>
    </location>
</feature>
<dbReference type="FunFam" id="2.60.40.60:FF:000032">
    <property type="entry name" value="FAT atypical cadherin 1"/>
    <property type="match status" value="1"/>
</dbReference>
<evidence type="ECO:0000256" key="6">
    <source>
        <dbReference type="ARBA" id="ARBA00022737"/>
    </source>
</evidence>
<evidence type="ECO:0000259" key="18">
    <source>
        <dbReference type="PROSITE" id="PS50025"/>
    </source>
</evidence>
<dbReference type="FunFam" id="2.60.40.60:FF:000116">
    <property type="entry name" value="Dachsous cadherin-related 2"/>
    <property type="match status" value="1"/>
</dbReference>
<dbReference type="FunFam" id="2.60.40.60:FF:000064">
    <property type="entry name" value="FAT atypical cadherin 1"/>
    <property type="match status" value="1"/>
</dbReference>
<feature type="domain" description="Cadherin" evidence="20">
    <location>
        <begin position="1550"/>
        <end position="1654"/>
    </location>
</feature>
<dbReference type="GeneTree" id="ENSGT00940000158507"/>
<comment type="subcellular location">
    <subcellularLocation>
        <location evidence="1">Cell membrane</location>
        <topology evidence="1">Single-pass membrane protein</topology>
    </subcellularLocation>
</comment>
<dbReference type="CDD" id="cd00054">
    <property type="entry name" value="EGF_CA"/>
    <property type="match status" value="1"/>
</dbReference>
<dbReference type="InterPro" id="IPR001791">
    <property type="entry name" value="Laminin_G"/>
</dbReference>
<dbReference type="SUPFAM" id="SSF57196">
    <property type="entry name" value="EGF/Laminin"/>
    <property type="match status" value="1"/>
</dbReference>
<dbReference type="GO" id="GO:0009653">
    <property type="term" value="P:anatomical structure morphogenesis"/>
    <property type="evidence" value="ECO:0007669"/>
    <property type="project" value="UniProtKB-ARBA"/>
</dbReference>
<dbReference type="Ensembl" id="ENSSAUT00010016459.1">
    <property type="protein sequence ID" value="ENSSAUP00010015523.1"/>
    <property type="gene ID" value="ENSSAUG00010007168.1"/>
</dbReference>
<feature type="signal peptide" evidence="17">
    <location>
        <begin position="1"/>
        <end position="28"/>
    </location>
</feature>
<dbReference type="FunFam" id="2.60.40.60:FF:000033">
    <property type="entry name" value="FAT atypical cadherin 1"/>
    <property type="match status" value="2"/>
</dbReference>
<feature type="disulfide bond" evidence="14">
    <location>
        <begin position="4017"/>
        <end position="4026"/>
    </location>
</feature>
<dbReference type="Ensembl" id="ENSSAUT00010016471.1">
    <property type="protein sequence ID" value="ENSSAUP00010015534.1"/>
    <property type="gene ID" value="ENSSAUG00010007168.1"/>
</dbReference>
<feature type="domain" description="Cadherin" evidence="20">
    <location>
        <begin position="3550"/>
        <end position="3642"/>
    </location>
</feature>
<evidence type="ECO:0000256" key="4">
    <source>
        <dbReference type="ARBA" id="ARBA00022692"/>
    </source>
</evidence>
<dbReference type="SMART" id="SM00112">
    <property type="entry name" value="CA"/>
    <property type="match status" value="33"/>
</dbReference>
<dbReference type="FunFam" id="2.60.40.60:FF:000035">
    <property type="entry name" value="Protocadherin Fat 3"/>
    <property type="match status" value="1"/>
</dbReference>
<dbReference type="InterPro" id="IPR000742">
    <property type="entry name" value="EGF"/>
</dbReference>
<evidence type="ECO:0000256" key="16">
    <source>
        <dbReference type="SAM" id="Phobius"/>
    </source>
</evidence>
<dbReference type="PANTHER" id="PTHR24026:SF37">
    <property type="entry name" value="PROTOCADHERIN FAT 2"/>
    <property type="match status" value="1"/>
</dbReference>
<evidence type="ECO:0000259" key="19">
    <source>
        <dbReference type="PROSITE" id="PS50026"/>
    </source>
</evidence>
<feature type="domain" description="Cadherin" evidence="20">
    <location>
        <begin position="1378"/>
        <end position="1443"/>
    </location>
</feature>
<dbReference type="FunFam" id="2.60.40.60:FF:000186">
    <property type="entry name" value="FAT atypical cadherin 2"/>
    <property type="match status" value="1"/>
</dbReference>
<feature type="domain" description="EGF-like" evidence="19">
    <location>
        <begin position="3991"/>
        <end position="4027"/>
    </location>
</feature>
<dbReference type="GO" id="GO:0007156">
    <property type="term" value="P:homophilic cell adhesion via plasma membrane adhesion molecules"/>
    <property type="evidence" value="ECO:0007669"/>
    <property type="project" value="InterPro"/>
</dbReference>
<feature type="domain" description="Cadherin" evidence="20">
    <location>
        <begin position="819"/>
        <end position="923"/>
    </location>
</feature>
<dbReference type="FunFam" id="2.60.40.60:FF:000041">
    <property type="entry name" value="FAT atypical cadherin 1"/>
    <property type="match status" value="1"/>
</dbReference>
<dbReference type="FunFam" id="2.60.40.60:FF:000021">
    <property type="entry name" value="FAT atypical cadherin 1"/>
    <property type="match status" value="2"/>
</dbReference>
<feature type="domain" description="Cadherin" evidence="20">
    <location>
        <begin position="2065"/>
        <end position="2165"/>
    </location>
</feature>
<evidence type="ECO:0000256" key="9">
    <source>
        <dbReference type="ARBA" id="ARBA00022989"/>
    </source>
</evidence>
<feature type="compositionally biased region" description="Polar residues" evidence="15">
    <location>
        <begin position="4341"/>
        <end position="4351"/>
    </location>
</feature>
<dbReference type="FunFam" id="2.60.40.60:FF:000084">
    <property type="entry name" value="FAT atypical cadherin 3"/>
    <property type="match status" value="1"/>
</dbReference>
<dbReference type="FunFam" id="2.60.40.60:FF:000039">
    <property type="entry name" value="FAT atypical cadherin 3"/>
    <property type="match status" value="1"/>
</dbReference>
<dbReference type="Ensembl" id="ENSSAUT00010016443.1">
    <property type="protein sequence ID" value="ENSSAUP00010015507.1"/>
    <property type="gene ID" value="ENSSAUG00010007168.1"/>
</dbReference>
<dbReference type="FunFam" id="2.60.40.60:FF:000058">
    <property type="entry name" value="FAT atypical cadherin 3"/>
    <property type="match status" value="1"/>
</dbReference>
<gene>
    <name evidence="21" type="primary">FAT2</name>
</gene>
<feature type="domain" description="Cadherin" evidence="20">
    <location>
        <begin position="3322"/>
        <end position="3426"/>
    </location>
</feature>
<evidence type="ECO:0000256" key="12">
    <source>
        <dbReference type="ARBA" id="ARBA00023180"/>
    </source>
</evidence>
<feature type="transmembrane region" description="Helical" evidence="16">
    <location>
        <begin position="4062"/>
        <end position="4088"/>
    </location>
</feature>
<reference evidence="21" key="2">
    <citation type="submission" date="2025-05" db="UniProtKB">
        <authorList>
            <consortium name="Ensembl"/>
        </authorList>
    </citation>
    <scope>IDENTIFICATION</scope>
</reference>
<dbReference type="InterPro" id="IPR002126">
    <property type="entry name" value="Cadherin-like_dom"/>
</dbReference>
<feature type="domain" description="Cadherin" evidence="20">
    <location>
        <begin position="1240"/>
        <end position="1351"/>
    </location>
</feature>
<feature type="domain" description="Cadherin" evidence="20">
    <location>
        <begin position="3011"/>
        <end position="3112"/>
    </location>
</feature>
<dbReference type="InterPro" id="IPR013320">
    <property type="entry name" value="ConA-like_dom_sf"/>
</dbReference>
<feature type="domain" description="Cadherin" evidence="20">
    <location>
        <begin position="1031"/>
        <end position="1135"/>
    </location>
</feature>
<feature type="domain" description="Cadherin" evidence="20">
    <location>
        <begin position="2166"/>
        <end position="2266"/>
    </location>
</feature>
<dbReference type="Ensembl" id="ENSSAUT00010016463.1">
    <property type="protein sequence ID" value="ENSSAUP00010015527.1"/>
    <property type="gene ID" value="ENSSAUG00010007168.1"/>
</dbReference>
<dbReference type="Ensembl" id="ENSSAUT00010016455.1">
    <property type="protein sequence ID" value="ENSSAUP00010015519.1"/>
    <property type="gene ID" value="ENSSAUG00010007168.1"/>
</dbReference>
<sequence>MEVFKMAAFGKSLLTFAAVLLHVLRCQGAIGKGKDISPLRFTRHLYNATINENSAPRTYIETPVKMGIEVTDQFWEINYNVVSGDEDGLFQAEAVKIGDFCFLRIKTRSSNSALLNREVRDTYTLTVAATESTFDFQAKTKVFVQVLDTNDLKPLFYPASYNVAIQEDTQLKSSVVRVSATDADIGSNAEFYYSFTSRAHPFVVDPFTGTVSLVKKLNHTRSTRYDLTVLAEDRTKKISGVQKFGNVARVTVTVQKMSTSSPVITPLPEPTVSTDGKISINVHVEAGVKPVESVDIVGGDPHKCFEIIPLGKQGSDFQVISTKRIIWSQTPFGLNLSLQAKDRSVPSLLSPIKRLYLPAYHFSPLAFLEDTYIVTLSEFSPPKTHVVKVSATSLPYNITFAIKNNPDSSKFKINPKTGIIITTEKFDYETKNRYEFDVVANHGEAETHIVVEVTDENDNSPQFSRSSYEATLDENSPVGSSVLKVAATDKDKGKNGFVTYSIANSSPLPFTIDPFTGVISTLEHLDYELMKRRYHLRIWASDSGSPFSQVSECPVMITLNNINDNIPLFERVGCNTTVPLDLPIGHTIVELSAIDSDELQQLRYVIESGNELQVFDIDPVSGAVILKQPIPLHANSFTLGVVATDGKHRSEASVVRVTVTNRGDDAMVRCQETGIFKQLTDKLIESIKPVLTSQEDDTFSDIHITNRHSPKFDLSLPSSIDLSEDFPVNSTVVQFKATDADSGFNSMLVYAISSGNEDGCFSIDTFSGDLQLVCPLDRESKEFYILNITVFDLGTLQTSAWKFVAVNVIDVNDNPPVFDQPRYVIRVPENTEVDSIIFTARAVDLDADTSGNVQYSLLTSTDMFRIDEETGEVMVTGRLDRESSPRHDLLIEARDQAKLGPQLFSTIELVVVLQDVNDNPPKFVPKVYKIKVPEDVPVGTLLVWVESVDLDLGSGGLVSYNLKNTEGGIFHLDISTGGLTLERELDFERRPLYNLTVRAVDHGLPRSLSSSCFVEIQVLDVNENLHRPVFSEFVYEAGVMEDAAVGTSVVTLTASDKDLGRDGVVRYHIHEGSGLGVFTIDEETGVIRTTETLDRETVPHYWLSVYVTDLGTEPLIAWTHVFLEVLDVNDNAPELSQPVYFATVQENVDKVKSVVQVLATDADTSSDGKLSYQMLESHRTYFDVDLKTGIISTLTALDREDKPEHSVEVIVSDNASPSLRSTATVVIRVLDANDNRPKFTDKLFHVKLPEQRQQAGKQEVCRMVARDDDEGSNAVVTYKLQDNNDERFEIDSATGVVTSHGDFWPGNYSILTIKATDQGSPSRSSTARLDIEWITLPPPSVEPITFDEPHFTFAILETEPVTHMVGIIMTETHRQRWFDITGGDEDKDFDIQRNMGTISIARRLDAARRSNYNMTVRVTDGHHTATTQAYIRVLDMNEHRPVFLKPLYEVRVPEDTSPWKDILQISAQDADTNSKLVYSIHSSLHPDSTKFFHLDPKSGVLVMTEELDYETISVHTLIVMVRDQEIPVKRNFVKVVVQVEDCNDHSPAFLSPRYEASVSNQAPTGSEVIRVKALDKDMGSNADISYSLHSGNINSIFSIDPELGSISVSKPLDLQPQDQFHLTVKATDQGFPQRSDLCSVHVHVRISDQTPPAFPSDEYLTEISELSALGTPVVTISASSPAAVYYGIESGNPNGTFHINPYTGLISIQKHLDFENCASYKLKVTASTTAGASSKTVVYIYVIDENDSAPVFHQREYLGQISESAHINSIVMGERNTPLVIQASDEDKDANSLLVYEILEPEALNVFKIDSSMGTISLISPLDFEAKAEYHFSVQVKDSGEPSLYAAEPAKVSVRVLDLNDCPPQFTSPVYESSIIFPAVRDTEVVRVMAHDADSTVSYSITEGNLHNVFSIHPNSGIITVSDVSEFMSFYELLIKASDGLYKDMATVKINVANLTASDLEFEQKVYSASVTENLKTVKTLAALKTTGCYLNEPLLYSVINPMGKFSISQTSGVLETTGIPFDRELQDVYDVVVMVQDMRTPPRTATTQVKVFIDDVNDNSPQFLNLPFSMMISEASEPGDVLYQATAIDRDLGENGSIMYSLEEDYNLFRIDPDVGDISLQRPFDFEALNKYVLTVLAMDEGAPSLSTAAQLSIQVRNQSNPVFQTHMYPLKVPENVPPFTTILHVQARNPEGYRLIYNLEEENASKNFHIDFKTGVLTVTNPLDYESQTMHVLTVRATDSVTGAFSEASIEIEVEDVNDNAPVFSKLTYSAIIDEGLPIGTSVIELSASDQDSGRNKDLTFQMVKTEGNETDFFEIDPHSGLIVTKQVLDYEDTTHFKLKIKATDNGSVPLSSEAFVLINVTDVNDNPPDFVTSQYEAMLDEMAKCGHIVIKIQASDPDTGDLNNLRYKILSGNEGRYFNINESSGIISFSNVCKRNLDPYYNLTVAVSDGVFQKTAPVNINMMNSNRHSPYFKQNIYEAELAENAEAGTRVIRLAAIDPDDGPYGSVDYTIINKLADEKFAIDNDGQIVTTQPLDRENPNQRVIAIKVMAKDGGGRVAFCTVKIILTDENDNVPQFKASEYQVSIQSTVNKGSPVIQIMAYDADDGKNADVTYTVDEAEEVSEDIIEINPFTGVVSVKESLVGMENKIFNFKVKARDGSLPFYNSTVPVQVKVVPPEVPLPKFSEPLYTFSAAEDVPVGTEIGSVRADSDMPLIYSLVDGNTLESNKDKVFTLDKESGTLLLQKTIDHEKTKWYQIDVIAQGSHNGSDVASLVSVNIQVQDVNDNQPVFDANPYRAFLAENLPAGTTVIQVTANDPDTDTNGLVTYSLENIPDDTTADITEVFSIDGENGWITTVRETDCEATRVYRFNVVATDHGGDIKLSSSVLVEVTVTDENDNPPKFSDDVYRGSVVENSSPGEVIISMTTTDADVSLESRLVTCYITDGDPLGQFAIIQADEGEWGLIVKERLDRETKDRYTLRVTATDGKFEAPVVVDVHVLDINDNSPLCEQLVYTEAVMENSPSSMFVLKVSASDPDVGANGQISYTLHGPDADKFHLDHRTGELFTLAVLDREKEVEYNMVAKATDGGGRSCQADILLMIQDMNDNPPHFSSSHYEVTVFDNTTVRTPIAVIYAKDPDTGINSEVKYSLLAGDSGYFSLDEFSGILRLERPLTPDTPPTFELKVKATDRGLPRHLYSVATVTVDVVSLDDYQPVFLSSEYTAQLPESLAVGSEVLSVSALTRDGGGPDPISYRIVSGNDDGQFLLDSGAGLLTLIAPLDFEVSREFYLSVEGSRGKSSLNDITTVIINVTDVNDNTPVFGRSDYSAEIPEDLTPGGLVMKVTATDDDGPINNLLRYSIVSGDPLQQFSIHPRSGEITVRTALDREEIPHYSLTVQAADEGDPPLSSAVLITITVTDVNDNPPVFSQVNHSLLLQEGEPVGSTILQLVVADKDTPKNGPPFSFHIVSGNEDRRFNVDQGGLLSLSAPLKKKAKPRHQLKIQVTDSGHPPLSSICVVNINVTEQSKYPPSVVPLEVFITTSGGLFANRVIGRLHASDQDLQDVLTYRLVSENPYEGRFSVDMSDGKIWADENLEEGSYSLNVSVTDGKFSVWTGVKVHVWKANQRALDSGLTLQLFGLSPEEFLGDHWRGLQRSLGQALSLPRQELHLASLQQLPDTKILEALLVWRPQSGLVQSLPTSRLAGIISDIEDSLGLSILRVSHNGCLGAGCPPRGCRNAVQLTGDRLGHFTTARAGYITPHHAWESVCPCNESAVRFDGKSYLKYLHRMDEDNHSFKLSLRFKTFQEQGLIVSTNSTNDWGTLQLTDGELQFRYRCGNTSPGSLLIRSDPVSEGQWHSILLEVNSTSLRLTLDQHHPAFTTLTEPCRMLRSHGALLFASLTGDSVPEVHHHPRNFIGCLEGLELNGEPIRVGDTAEWAGPGSRRVFGVYRCCSRAGACDSNPCENGGVCEEDSSGEPRCRCAGLFHGTRCELPDNPCASQPCAHGRVCIPKPQGYMCNCSLDNAEARCHNQVEVCSPNPCPGGYDCKVTDGLIHCDPLPQVSPMIGYMEIMEISVSVLGLLFLVGIFICIRKRYVQQKKKKPVCVQDSNGYFQPSLAKSLKADNQEVNPIEMTSLVNDLDHSPFRSLRPRSQISSSISGVSSQKTQGPVVCSVAPNLPARPPSSSDNDSIRKNHWDMDYEVYPADPDYYGRPAGQEFPQFDIVEDTYSTSTMESRRNSRFGGFPFPLDRCDRRAPLPPCYSNQNLDDFLGPDGLPLPSSQCPNEYTAISYYPTQHTRSLDNVSGGYKRLSMRLSVAMPSYAEQASPPPAPNPAQPQTRPAGQNPRSYDGSSMVESDYGSCEEVMF</sequence>
<evidence type="ECO:0000259" key="20">
    <source>
        <dbReference type="PROSITE" id="PS50268"/>
    </source>
</evidence>
<evidence type="ECO:0000256" key="14">
    <source>
        <dbReference type="PROSITE-ProRule" id="PRU00076"/>
    </source>
</evidence>
<feature type="domain" description="Cadherin" evidence="20">
    <location>
        <begin position="1867"/>
        <end position="1962"/>
    </location>
</feature>
<feature type="domain" description="Cadherin" evidence="20">
    <location>
        <begin position="42"/>
        <end position="156"/>
    </location>
</feature>
<feature type="domain" description="Cadherin" evidence="20">
    <location>
        <begin position="924"/>
        <end position="1030"/>
    </location>
</feature>
<feature type="chain" id="PRO_5044627175" evidence="17">
    <location>
        <begin position="29"/>
        <end position="4363"/>
    </location>
</feature>
<evidence type="ECO:0000256" key="8">
    <source>
        <dbReference type="ARBA" id="ARBA00022889"/>
    </source>
</evidence>
<accession>A0A671USF8</accession>
<dbReference type="CDD" id="cd11304">
    <property type="entry name" value="Cadherin_repeat"/>
    <property type="match status" value="32"/>
</dbReference>
<organism evidence="21 22">
    <name type="scientific">Sparus aurata</name>
    <name type="common">Gilthead sea bream</name>
    <dbReference type="NCBI Taxonomy" id="8175"/>
    <lineage>
        <taxon>Eukaryota</taxon>
        <taxon>Metazoa</taxon>
        <taxon>Chordata</taxon>
        <taxon>Craniata</taxon>
        <taxon>Vertebrata</taxon>
        <taxon>Euteleostomi</taxon>
        <taxon>Actinopterygii</taxon>
        <taxon>Neopterygii</taxon>
        <taxon>Teleostei</taxon>
        <taxon>Neoteleostei</taxon>
        <taxon>Acanthomorphata</taxon>
        <taxon>Eupercaria</taxon>
        <taxon>Spariformes</taxon>
        <taxon>Sparidae</taxon>
        <taxon>Sparus</taxon>
    </lineage>
</organism>
<keyword evidence="6" id="KW-0677">Repeat</keyword>
<evidence type="ECO:0000256" key="3">
    <source>
        <dbReference type="ARBA" id="ARBA00022536"/>
    </source>
</evidence>
<feature type="domain" description="Cadherin" evidence="20">
    <location>
        <begin position="1753"/>
        <end position="1866"/>
    </location>
</feature>
<evidence type="ECO:0000256" key="7">
    <source>
        <dbReference type="ARBA" id="ARBA00022837"/>
    </source>
</evidence>
<dbReference type="InterPro" id="IPR015919">
    <property type="entry name" value="Cadherin-like_sf"/>
</dbReference>
<dbReference type="GO" id="GO:0005912">
    <property type="term" value="C:adherens junction"/>
    <property type="evidence" value="ECO:0007669"/>
    <property type="project" value="TreeGrafter"/>
</dbReference>
<dbReference type="Proteomes" id="UP000472265">
    <property type="component" value="Chromosome 18"/>
</dbReference>
<feature type="domain" description="Cadherin" evidence="20">
    <location>
        <begin position="3427"/>
        <end position="3531"/>
    </location>
</feature>
<feature type="domain" description="Cadherin" evidence="20">
    <location>
        <begin position="2476"/>
        <end position="2579"/>
    </location>
</feature>
<dbReference type="PRINTS" id="PR00205">
    <property type="entry name" value="CADHERIN"/>
</dbReference>
<protein>
    <submittedName>
        <fullName evidence="21">FAT atypical cadherin 2</fullName>
    </submittedName>
</protein>
<feature type="domain" description="Cadherin" evidence="20">
    <location>
        <begin position="3218"/>
        <end position="3321"/>
    </location>
</feature>
<dbReference type="FunFam" id="2.60.40.60:FF:000275">
    <property type="entry name" value="Si:dkey-30k22.7"/>
    <property type="match status" value="1"/>
</dbReference>
<evidence type="ECO:0000256" key="15">
    <source>
        <dbReference type="SAM" id="MobiDB-lite"/>
    </source>
</evidence>
<evidence type="ECO:0000256" key="17">
    <source>
        <dbReference type="SAM" id="SignalP"/>
    </source>
</evidence>
<dbReference type="Ensembl" id="ENSSAUT00010016434.1">
    <property type="protein sequence ID" value="ENSSAUP00010015498.1"/>
    <property type="gene ID" value="ENSSAUG00010007168.1"/>
</dbReference>
<keyword evidence="7 13" id="KW-0106">Calcium</keyword>
<evidence type="ECO:0000256" key="11">
    <source>
        <dbReference type="ARBA" id="ARBA00023157"/>
    </source>
</evidence>
<feature type="domain" description="Cadherin" evidence="20">
    <location>
        <begin position="368"/>
        <end position="463"/>
    </location>
</feature>
<reference evidence="21" key="1">
    <citation type="submission" date="2021-04" db="EMBL/GenBank/DDBJ databases">
        <authorList>
            <consortium name="Wellcome Sanger Institute Data Sharing"/>
        </authorList>
    </citation>
    <scope>NUCLEOTIDE SEQUENCE [LARGE SCALE GENOMIC DNA]</scope>
</reference>
<dbReference type="PROSITE" id="PS50026">
    <property type="entry name" value="EGF_3"/>
    <property type="match status" value="2"/>
</dbReference>
<keyword evidence="2" id="KW-1003">Cell membrane</keyword>
<dbReference type="Pfam" id="PF02210">
    <property type="entry name" value="Laminin_G_2"/>
    <property type="match status" value="1"/>
</dbReference>
<feature type="domain" description="EGF-like" evidence="19">
    <location>
        <begin position="3952"/>
        <end position="3989"/>
    </location>
</feature>
<dbReference type="Gene3D" id="2.10.25.10">
    <property type="entry name" value="Laminin"/>
    <property type="match status" value="2"/>
</dbReference>
<dbReference type="FunFam" id="2.60.40.60:FF:000026">
    <property type="entry name" value="FAT atypical cadherin 1"/>
    <property type="match status" value="2"/>
</dbReference>
<dbReference type="FunFam" id="2.60.40.60:FF:000051">
    <property type="entry name" value="FAT atypical cadherin 1"/>
    <property type="match status" value="1"/>
</dbReference>
<dbReference type="GO" id="GO:0005509">
    <property type="term" value="F:calcium ion binding"/>
    <property type="evidence" value="ECO:0007669"/>
    <property type="project" value="UniProtKB-UniRule"/>
</dbReference>
<keyword evidence="9 16" id="KW-1133">Transmembrane helix</keyword>
<keyword evidence="4 16" id="KW-0812">Transmembrane</keyword>
<dbReference type="FunFam" id="2.60.40.60:FF:000061">
    <property type="entry name" value="FAT atypical cadherin 3"/>
    <property type="match status" value="1"/>
</dbReference>
<dbReference type="FunFam" id="2.60.40.60:FF:000037">
    <property type="entry name" value="FAT atypical cadherin 1"/>
    <property type="match status" value="1"/>
</dbReference>
<dbReference type="FunFam" id="2.60.40.60:FF:000024">
    <property type="entry name" value="FAT atypical cadherin 3"/>
    <property type="match status" value="1"/>
</dbReference>
<keyword evidence="8" id="KW-0130">Cell adhesion</keyword>
<keyword evidence="3 14" id="KW-0245">EGF-like domain</keyword>
<dbReference type="SMART" id="SM00181">
    <property type="entry name" value="EGF"/>
    <property type="match status" value="2"/>
</dbReference>
<dbReference type="FunFam" id="2.60.40.60:FF:000194">
    <property type="entry name" value="FAT atypical cadherin 2"/>
    <property type="match status" value="1"/>
</dbReference>
<feature type="domain" description="Laminin G" evidence="18">
    <location>
        <begin position="3770"/>
        <end position="3950"/>
    </location>
</feature>
<dbReference type="FunFam" id="2.60.40.60:FF:000059">
    <property type="entry name" value="FAT atypical cadherin 3"/>
    <property type="match status" value="1"/>
</dbReference>
<dbReference type="FunFam" id="2.60.40.60:FF:000080">
    <property type="entry name" value="FAT atypical cadherin 1"/>
    <property type="match status" value="1"/>
</dbReference>
<dbReference type="GO" id="GO:0005886">
    <property type="term" value="C:plasma membrane"/>
    <property type="evidence" value="ECO:0007669"/>
    <property type="project" value="UniProtKB-SubCell"/>
</dbReference>
<comment type="caution">
    <text evidence="14">Lacks conserved residue(s) required for the propagation of feature annotation.</text>
</comment>
<feature type="domain" description="Cadherin" evidence="20">
    <location>
        <begin position="577"/>
        <end position="676"/>
    </location>
</feature>
<feature type="domain" description="Cadherin" evidence="20">
    <location>
        <begin position="157"/>
        <end position="264"/>
    </location>
</feature>
<feature type="domain" description="Cadherin" evidence="20">
    <location>
        <begin position="1655"/>
        <end position="1752"/>
    </location>
</feature>
<keyword evidence="10 16" id="KW-0472">Membrane</keyword>
<evidence type="ECO:0000313" key="22">
    <source>
        <dbReference type="Proteomes" id="UP000472265"/>
    </source>
</evidence>
<feature type="region of interest" description="Disordered" evidence="15">
    <location>
        <begin position="4316"/>
        <end position="4363"/>
    </location>
</feature>
<dbReference type="FunFam" id="2.60.40.60:FF:000211">
    <property type="entry name" value="Dachsous cadherin-related 2"/>
    <property type="match status" value="1"/>
</dbReference>
<dbReference type="SUPFAM" id="SSF49899">
    <property type="entry name" value="Concanavalin A-like lectins/glucanases"/>
    <property type="match status" value="1"/>
</dbReference>
<evidence type="ECO:0000256" key="1">
    <source>
        <dbReference type="ARBA" id="ARBA00004162"/>
    </source>
</evidence>
<dbReference type="Pfam" id="PF00028">
    <property type="entry name" value="Cadherin"/>
    <property type="match status" value="30"/>
</dbReference>
<dbReference type="Gene3D" id="2.60.40.60">
    <property type="entry name" value="Cadherins"/>
    <property type="match status" value="33"/>
</dbReference>
<dbReference type="FunFam" id="2.60.40.60:FF:000053">
    <property type="entry name" value="FAT atypical cadherin 3"/>
    <property type="match status" value="1"/>
</dbReference>
<feature type="domain" description="Cadherin" evidence="20">
    <location>
        <begin position="1136"/>
        <end position="1239"/>
    </location>
</feature>
<dbReference type="SMART" id="SM00282">
    <property type="entry name" value="LamG"/>
    <property type="match status" value="1"/>
</dbReference>
<dbReference type="PROSITE" id="PS50025">
    <property type="entry name" value="LAM_G_DOMAIN"/>
    <property type="match status" value="1"/>
</dbReference>
<name>A0A671USF8_SPAAU</name>
<dbReference type="CDD" id="cd00110">
    <property type="entry name" value="LamG"/>
    <property type="match status" value="1"/>
</dbReference>
<keyword evidence="12" id="KW-0325">Glycoprotein</keyword>
<feature type="domain" description="Cadherin" evidence="20">
    <location>
        <begin position="464"/>
        <end position="569"/>
    </location>
</feature>
<evidence type="ECO:0000256" key="10">
    <source>
        <dbReference type="ARBA" id="ARBA00023136"/>
    </source>
</evidence>
<dbReference type="Gene3D" id="2.60.120.200">
    <property type="match status" value="1"/>
</dbReference>
<keyword evidence="22" id="KW-1185">Reference proteome</keyword>
<feature type="domain" description="Cadherin" evidence="20">
    <location>
        <begin position="2267"/>
        <end position="2373"/>
    </location>
</feature>
<dbReference type="FunFam" id="2.60.40.60:FF:000276">
    <property type="entry name" value="FAT atypical cadherin 2"/>
    <property type="match status" value="1"/>
</dbReference>
<feature type="domain" description="Cadherin" evidence="20">
    <location>
        <begin position="2374"/>
        <end position="2475"/>
    </location>
</feature>
<dbReference type="SUPFAM" id="SSF49313">
    <property type="entry name" value="Cadherin-like"/>
    <property type="match status" value="33"/>
</dbReference>
<evidence type="ECO:0000313" key="21">
    <source>
        <dbReference type="Ensembl" id="ENSSAUP00010015510.1"/>
    </source>
</evidence>
<proteinExistence type="predicted"/>
<evidence type="ECO:0000256" key="5">
    <source>
        <dbReference type="ARBA" id="ARBA00022729"/>
    </source>
</evidence>
<dbReference type="PROSITE" id="PS00022">
    <property type="entry name" value="EGF_1"/>
    <property type="match status" value="1"/>
</dbReference>
<dbReference type="FunFam" id="2.60.40.60:FF:000066">
    <property type="entry name" value="FAT atypical cadherin 1"/>
    <property type="match status" value="1"/>
</dbReference>
<dbReference type="Ensembl" id="ENSSAUT00010016446.1">
    <property type="protein sequence ID" value="ENSSAUP00010015510.1"/>
    <property type="gene ID" value="ENSSAUG00010007168.1"/>
</dbReference>
<keyword evidence="11 14" id="KW-1015">Disulfide bond</keyword>
<feature type="domain" description="Cadherin" evidence="20">
    <location>
        <begin position="3113"/>
        <end position="3217"/>
    </location>
</feature>
<dbReference type="FunFam" id="2.60.40.60:FF:000065">
    <property type="entry name" value="FAT atypical cadherin 1"/>
    <property type="match status" value="1"/>
</dbReference>
<dbReference type="FunFam" id="2.60.40.60:FF:000071">
    <property type="entry name" value="FAT atypical cadherin 1"/>
    <property type="match status" value="1"/>
</dbReference>
<dbReference type="PROSITE" id="PS50268">
    <property type="entry name" value="CADHERIN_2"/>
    <property type="match status" value="33"/>
</dbReference>
<feature type="domain" description="Cadherin" evidence="20">
    <location>
        <begin position="2687"/>
        <end position="2792"/>
    </location>
</feature>
<feature type="domain" description="Cadherin" evidence="20">
    <location>
        <begin position="714"/>
        <end position="818"/>
    </location>
</feature>
<evidence type="ECO:0000256" key="2">
    <source>
        <dbReference type="ARBA" id="ARBA00022475"/>
    </source>
</evidence>
<dbReference type="FunFam" id="2.60.40.60:FF:000089">
    <property type="entry name" value="FAT atypical cadherin 1"/>
    <property type="match status" value="1"/>
</dbReference>
<keyword evidence="5 17" id="KW-0732">Signal</keyword>
<feature type="domain" description="Cadherin" evidence="20">
    <location>
        <begin position="2905"/>
        <end position="3010"/>
    </location>
</feature>
<feature type="domain" description="Cadherin" evidence="20">
    <location>
        <begin position="1963"/>
        <end position="2064"/>
    </location>
</feature>
<dbReference type="PANTHER" id="PTHR24026">
    <property type="entry name" value="FAT ATYPICAL CADHERIN-RELATED"/>
    <property type="match status" value="1"/>
</dbReference>
<dbReference type="InterPro" id="IPR020894">
    <property type="entry name" value="Cadherin_CS"/>
</dbReference>
<dbReference type="FunFam" id="2.60.40.60:FF:000015">
    <property type="entry name" value="FAT atypical cadherin 1"/>
    <property type="match status" value="2"/>
</dbReference>